<gene>
    <name evidence="4" type="ORF">SAMN05444354_10598</name>
</gene>
<feature type="chain" id="PRO_5010172833" description="Bacterial Ig-like domain-containing protein" evidence="2">
    <location>
        <begin position="22"/>
        <end position="1378"/>
    </location>
</feature>
<dbReference type="Gene3D" id="2.60.40.10">
    <property type="entry name" value="Immunoglobulins"/>
    <property type="match status" value="1"/>
</dbReference>
<dbReference type="InterPro" id="IPR058184">
    <property type="entry name" value="AgmC-like_N"/>
</dbReference>
<dbReference type="NCBIfam" id="NF047640">
    <property type="entry name" value="gliding_AgmC_N"/>
    <property type="match status" value="1"/>
</dbReference>
<feature type="compositionally biased region" description="Gly residues" evidence="1">
    <location>
        <begin position="243"/>
        <end position="269"/>
    </location>
</feature>
<proteinExistence type="predicted"/>
<sequence length="1378" mass="145518">MKTLEKLLVMTMLMAASSGLAERDTIFLGDGSDLIKTVKATAVVNRYASVNADIQAGQDFINVGEETTSTENEASFEQTRLVMVLQTRKNFINENATSPIDLDGAEGSALGRWEFARIKSIEGSTPNRRLILTKPLEHAYAVEKTQVISVPEYVAVYVASSGRIEAAPWDGNKGGVVAFLVQNTLVVEGTISAKWAGFRGGEFAACSTTAFAANRGEGLNSASAAPSAYGNNANAGKSACSEAGGGGGGGGNHGSGGRGGGSPSGGMGGASVTNLDMQVDHYSTVFGRLIMGGGGGAGNGGTPGGAGGGAILIRAGSLVGNGTITADGQSVTGSSGGGGGGGGAGGTIIVRVVGDAECVKLYARGGSGGEPISGKLPGGGGGGGRILFQAKSLNCDMNGGRNPPQPSATVFFAGGGAGGSVGSPQVGGDGSGLSVEDGMTLEYAIIEEPQENSWVRDARPEVRAKAANPAVSSMIKMISVRFDSDKGQRSWFDLIRGAGGVYKGQPVDGLSDGSHSVQAISEYRGLWAETSLRTFKIDTDPPKVVFSKFPDRHSNSSSAWFSFGAVKSKDDSTEEEGVKFEYVLDNANPVACGQAVGLHGLMDGKTYTLRVWAYDSAGHKSADHTPIEWTVDLNPPLQPTVDALSKIITITESPFSGTAPEDASEVLVYVNGEGPIVGNVENDKTWGVGSQQLRMGVNWVYAQSRDKAKNVGIPSEEMVFTVDAVDPPAPTIVYPVKGGPPIRAAQRTVRGTTTRETEEKGEAIAVDVEIVGKKSLPTVRIPVALGTEGGNWLYELPDTLPDTLSGETYTIRAWAVDAAERKSALSDRTFTLKLQPPETKVTCPAPYSGPDSASGEVDVYFSLSSERGGVAYECMLQGSFETLAPGDCDQVLEKEASSRGTHRLKKGERPDGKYKLMVRAKDAAGNVDPSPESCAWTWDQTKPGRAVILREGVKPLPPPLVTNSTVAVFHFDAEDDSSPVTYVCSLDGGKSFAKCENPYVDTFPASTRPYQLVVKAKDLSGNVSDEVSEAYTWTVDTELPVAKVFPKDTNKVTNKESVTFEFTLENDPKRERSVIYSYTLESPLHKIKEFKNLLGGDGQPVFELEVSLSLPGDYHVTPRAYDVERAIYTPVELLQTYVLTVERKRPIIKLLAGPAKSINERSASFEFEAPGEKSVSFHCVVDRDCRAAFSDARRCSPADSSSRFTYQVEHGVEEGDNCMNVWAVDEAKNESENPEVYLWNVDLQAPAAPVIDSIQGELRVSTRFPAVEGRAEPNSEVVLFVGNASEAVARVGANGQGRWRAQVSQELSDGSHNIRASAKDQAGNEGPASESVVLLVDSQSPAQIIGGGVGCSAAGNGNALWALLVGMFLIPWKKQRRC</sequence>
<evidence type="ECO:0000259" key="3">
    <source>
        <dbReference type="Pfam" id="PF19077"/>
    </source>
</evidence>
<evidence type="ECO:0000313" key="5">
    <source>
        <dbReference type="Proteomes" id="UP000182719"/>
    </source>
</evidence>
<organism evidence="4 5">
    <name type="scientific">Stigmatella aurantiaca</name>
    <dbReference type="NCBI Taxonomy" id="41"/>
    <lineage>
        <taxon>Bacteria</taxon>
        <taxon>Pseudomonadati</taxon>
        <taxon>Myxococcota</taxon>
        <taxon>Myxococcia</taxon>
        <taxon>Myxococcales</taxon>
        <taxon>Cystobacterineae</taxon>
        <taxon>Archangiaceae</taxon>
        <taxon>Stigmatella</taxon>
    </lineage>
</organism>
<dbReference type="InterPro" id="IPR013783">
    <property type="entry name" value="Ig-like_fold"/>
</dbReference>
<accession>A0A1H7NWV7</accession>
<feature type="domain" description="Bacterial Ig-like" evidence="3">
    <location>
        <begin position="1265"/>
        <end position="1337"/>
    </location>
</feature>
<keyword evidence="2" id="KW-0732">Signal</keyword>
<evidence type="ECO:0000256" key="1">
    <source>
        <dbReference type="SAM" id="MobiDB-lite"/>
    </source>
</evidence>
<dbReference type="RefSeq" id="WP_177241364.1">
    <property type="nucleotide sequence ID" value="NZ_FOAP01000005.1"/>
</dbReference>
<evidence type="ECO:0000313" key="4">
    <source>
        <dbReference type="EMBL" id="SEL28001.1"/>
    </source>
</evidence>
<protein>
    <recommendedName>
        <fullName evidence="3">Bacterial Ig-like domain-containing protein</fullName>
    </recommendedName>
</protein>
<name>A0A1H7NWV7_STIAU</name>
<feature type="region of interest" description="Disordered" evidence="1">
    <location>
        <begin position="243"/>
        <end position="272"/>
    </location>
</feature>
<feature type="signal peptide" evidence="2">
    <location>
        <begin position="1"/>
        <end position="21"/>
    </location>
</feature>
<dbReference type="InterPro" id="IPR044016">
    <property type="entry name" value="Big_13"/>
</dbReference>
<dbReference type="Proteomes" id="UP000182719">
    <property type="component" value="Unassembled WGS sequence"/>
</dbReference>
<evidence type="ECO:0000256" key="2">
    <source>
        <dbReference type="SAM" id="SignalP"/>
    </source>
</evidence>
<dbReference type="Pfam" id="PF19077">
    <property type="entry name" value="Big_13"/>
    <property type="match status" value="1"/>
</dbReference>
<dbReference type="EMBL" id="FOAP01000005">
    <property type="protein sequence ID" value="SEL28001.1"/>
    <property type="molecule type" value="Genomic_DNA"/>
</dbReference>
<reference evidence="5" key="1">
    <citation type="submission" date="2016-10" db="EMBL/GenBank/DDBJ databases">
        <authorList>
            <person name="Varghese N."/>
            <person name="Submissions S."/>
        </authorList>
    </citation>
    <scope>NUCLEOTIDE SEQUENCE [LARGE SCALE GENOMIC DNA]</scope>
    <source>
        <strain evidence="5">DSM 17044</strain>
    </source>
</reference>
<keyword evidence="5" id="KW-1185">Reference proteome</keyword>